<dbReference type="InterPro" id="IPR022896">
    <property type="entry name" value="TrioseP_Isoase_bac/euk"/>
</dbReference>
<evidence type="ECO:0000256" key="2">
    <source>
        <dbReference type="ARBA" id="ARBA00004742"/>
    </source>
</evidence>
<keyword evidence="8 13" id="KW-0312">Gluconeogenesis</keyword>
<dbReference type="CDD" id="cd00311">
    <property type="entry name" value="TIM"/>
    <property type="match status" value="1"/>
</dbReference>
<dbReference type="GO" id="GO:0004807">
    <property type="term" value="F:triose-phosphate isomerase activity"/>
    <property type="evidence" value="ECO:0007669"/>
    <property type="project" value="UniProtKB-UniRule"/>
</dbReference>
<feature type="binding site" evidence="13">
    <location>
        <begin position="10"/>
        <end position="12"/>
    </location>
    <ligand>
        <name>substrate</name>
    </ligand>
</feature>
<evidence type="ECO:0000256" key="10">
    <source>
        <dbReference type="ARBA" id="ARBA00023152"/>
    </source>
</evidence>
<dbReference type="AlphaFoldDB" id="A0A2T5J305"/>
<evidence type="ECO:0000256" key="7">
    <source>
        <dbReference type="ARBA" id="ARBA00019397"/>
    </source>
</evidence>
<dbReference type="FunFam" id="3.20.20.70:FF:000020">
    <property type="entry name" value="Triosephosphate isomerase"/>
    <property type="match status" value="1"/>
</dbReference>
<evidence type="ECO:0000313" key="16">
    <source>
        <dbReference type="Proteomes" id="UP000244223"/>
    </source>
</evidence>
<dbReference type="GO" id="GO:0019563">
    <property type="term" value="P:glycerol catabolic process"/>
    <property type="evidence" value="ECO:0007669"/>
    <property type="project" value="TreeGrafter"/>
</dbReference>
<dbReference type="SUPFAM" id="SSF51351">
    <property type="entry name" value="Triosephosphate isomerase (TIM)"/>
    <property type="match status" value="1"/>
</dbReference>
<feature type="active site" description="Electrophile" evidence="13">
    <location>
        <position position="92"/>
    </location>
</feature>
<dbReference type="Pfam" id="PF00121">
    <property type="entry name" value="TIM"/>
    <property type="match status" value="1"/>
</dbReference>
<keyword evidence="16" id="KW-1185">Reference proteome</keyword>
<comment type="subunit">
    <text evidence="5 13 14">Homodimer.</text>
</comment>
<evidence type="ECO:0000256" key="11">
    <source>
        <dbReference type="ARBA" id="ARBA00023235"/>
    </source>
</evidence>
<comment type="caution">
    <text evidence="15">The sequence shown here is derived from an EMBL/GenBank/DDBJ whole genome shotgun (WGS) entry which is preliminary data.</text>
</comment>
<comment type="similarity">
    <text evidence="4 13 14">Belongs to the triosephosphate isomerase family.</text>
</comment>
<dbReference type="Gene3D" id="3.20.20.70">
    <property type="entry name" value="Aldolase class I"/>
    <property type="match status" value="1"/>
</dbReference>
<feature type="binding site" evidence="13">
    <location>
        <position position="209"/>
    </location>
    <ligand>
        <name>substrate</name>
    </ligand>
</feature>
<dbReference type="UniPathway" id="UPA00138"/>
<dbReference type="PANTHER" id="PTHR21139">
    <property type="entry name" value="TRIOSEPHOSPHATE ISOMERASE"/>
    <property type="match status" value="1"/>
</dbReference>
<organism evidence="15 16">
    <name type="scientific">Agitococcus lubricus</name>
    <dbReference type="NCBI Taxonomy" id="1077255"/>
    <lineage>
        <taxon>Bacteria</taxon>
        <taxon>Pseudomonadati</taxon>
        <taxon>Pseudomonadota</taxon>
        <taxon>Gammaproteobacteria</taxon>
        <taxon>Moraxellales</taxon>
        <taxon>Moraxellaceae</taxon>
        <taxon>Agitococcus</taxon>
    </lineage>
</organism>
<evidence type="ECO:0000256" key="14">
    <source>
        <dbReference type="RuleBase" id="RU363013"/>
    </source>
</evidence>
<dbReference type="EMBL" id="QAON01000001">
    <property type="protein sequence ID" value="PTQ91004.1"/>
    <property type="molecule type" value="Genomic_DNA"/>
</dbReference>
<dbReference type="UniPathway" id="UPA00109">
    <property type="reaction ID" value="UER00189"/>
</dbReference>
<dbReference type="GO" id="GO:0006094">
    <property type="term" value="P:gluconeogenesis"/>
    <property type="evidence" value="ECO:0007669"/>
    <property type="project" value="UniProtKB-UniRule"/>
</dbReference>
<keyword evidence="9 13" id="KW-0963">Cytoplasm</keyword>
<evidence type="ECO:0000256" key="12">
    <source>
        <dbReference type="ARBA" id="ARBA00055680"/>
    </source>
</evidence>
<dbReference type="NCBIfam" id="TIGR00419">
    <property type="entry name" value="tim"/>
    <property type="match status" value="1"/>
</dbReference>
<dbReference type="Proteomes" id="UP000244223">
    <property type="component" value="Unassembled WGS sequence"/>
</dbReference>
<evidence type="ECO:0000256" key="5">
    <source>
        <dbReference type="ARBA" id="ARBA00011738"/>
    </source>
</evidence>
<dbReference type="InterPro" id="IPR035990">
    <property type="entry name" value="TIM_sf"/>
</dbReference>
<accession>A0A2T5J305</accession>
<comment type="subcellular location">
    <subcellularLocation>
        <location evidence="13 14">Cytoplasm</location>
    </subcellularLocation>
</comment>
<dbReference type="RefSeq" id="WP_107864033.1">
    <property type="nucleotide sequence ID" value="NZ_QAON01000001.1"/>
</dbReference>
<comment type="function">
    <text evidence="12 13">Involved in the gluconeogenesis. Catalyzes stereospecifically the conversion of dihydroxyacetone phosphate (DHAP) to D-glyceraldehyde-3-phosphate (G3P).</text>
</comment>
<evidence type="ECO:0000256" key="1">
    <source>
        <dbReference type="ARBA" id="ARBA00000474"/>
    </source>
</evidence>
<keyword evidence="10 13" id="KW-0324">Glycolysis</keyword>
<proteinExistence type="inferred from homology"/>
<dbReference type="OrthoDB" id="9809429at2"/>
<dbReference type="PROSITE" id="PS51440">
    <property type="entry name" value="TIM_2"/>
    <property type="match status" value="1"/>
</dbReference>
<dbReference type="EC" id="5.3.1.1" evidence="6 13"/>
<comment type="pathway">
    <text evidence="3">Carbohydrate metabolism; erythritol degradation.</text>
</comment>
<dbReference type="InterPro" id="IPR000652">
    <property type="entry name" value="Triosephosphate_isomerase"/>
</dbReference>
<reference evidence="15 16" key="1">
    <citation type="submission" date="2018-04" db="EMBL/GenBank/DDBJ databases">
        <title>Genomic Encyclopedia of Archaeal and Bacterial Type Strains, Phase II (KMG-II): from individual species to whole genera.</title>
        <authorList>
            <person name="Goeker M."/>
        </authorList>
    </citation>
    <scope>NUCLEOTIDE SEQUENCE [LARGE SCALE GENOMIC DNA]</scope>
    <source>
        <strain evidence="15 16">DSM 5822</strain>
    </source>
</reference>
<dbReference type="PROSITE" id="PS00171">
    <property type="entry name" value="TIM_1"/>
    <property type="match status" value="1"/>
</dbReference>
<evidence type="ECO:0000313" key="15">
    <source>
        <dbReference type="EMBL" id="PTQ91004.1"/>
    </source>
</evidence>
<comment type="catalytic activity">
    <reaction evidence="1 13 14">
        <text>D-glyceraldehyde 3-phosphate = dihydroxyacetone phosphate</text>
        <dbReference type="Rhea" id="RHEA:18585"/>
        <dbReference type="ChEBI" id="CHEBI:57642"/>
        <dbReference type="ChEBI" id="CHEBI:59776"/>
        <dbReference type="EC" id="5.3.1.1"/>
    </reaction>
</comment>
<protein>
    <recommendedName>
        <fullName evidence="7 13">Triosephosphate isomerase</fullName>
        <shortName evidence="13">TIM</shortName>
        <shortName evidence="13">TPI</shortName>
        <ecNumber evidence="6 13">5.3.1.1</ecNumber>
    </recommendedName>
    <alternativeName>
        <fullName evidence="13">Triose-phosphate isomerase</fullName>
    </alternativeName>
</protein>
<comment type="pathway">
    <text evidence="2 13 14">Carbohydrate biosynthesis; gluconeogenesis.</text>
</comment>
<dbReference type="GO" id="GO:0006096">
    <property type="term" value="P:glycolytic process"/>
    <property type="evidence" value="ECO:0007669"/>
    <property type="project" value="UniProtKB-UniRule"/>
</dbReference>
<feature type="active site" description="Proton acceptor" evidence="13">
    <location>
        <position position="164"/>
    </location>
</feature>
<dbReference type="GO" id="GO:0046166">
    <property type="term" value="P:glyceraldehyde-3-phosphate biosynthetic process"/>
    <property type="evidence" value="ECO:0007669"/>
    <property type="project" value="TreeGrafter"/>
</dbReference>
<dbReference type="GO" id="GO:0005829">
    <property type="term" value="C:cytosol"/>
    <property type="evidence" value="ECO:0007669"/>
    <property type="project" value="TreeGrafter"/>
</dbReference>
<evidence type="ECO:0000256" key="4">
    <source>
        <dbReference type="ARBA" id="ARBA00007422"/>
    </source>
</evidence>
<comment type="pathway">
    <text evidence="13 14">Carbohydrate degradation; glycolysis; D-glyceraldehyde 3-phosphate from glycerone phosphate: step 1/1.</text>
</comment>
<sequence>MSRRILIAANWKMNGSFAVNTSLLQAINGIQIPLIIAPPSLYIASVRQQLVGTTLKVAAQNVAAEAQQGAYTGEVSAKMLADAGVSYAIIGHSERRQYYGETDALVAQKCQRLHEFGLTPIICVGESLAEREAGLVQTVVERQLTAIIDQCGIYALAQAVVAYEPVWAIGTGKTATPADAQAVHQFLRELVAKYDKNIAENLYILYGGSVKADNAASLFAMPDIDGALVGGASLVAKDFLAICHAAKTSVVG</sequence>
<feature type="binding site" evidence="13">
    <location>
        <begin position="230"/>
        <end position="231"/>
    </location>
    <ligand>
        <name>substrate</name>
    </ligand>
</feature>
<evidence type="ECO:0000256" key="8">
    <source>
        <dbReference type="ARBA" id="ARBA00022432"/>
    </source>
</evidence>
<dbReference type="PANTHER" id="PTHR21139:SF42">
    <property type="entry name" value="TRIOSEPHOSPHATE ISOMERASE"/>
    <property type="match status" value="1"/>
</dbReference>
<dbReference type="HAMAP" id="MF_00147_B">
    <property type="entry name" value="TIM_B"/>
    <property type="match status" value="1"/>
</dbReference>
<keyword evidence="11 13" id="KW-0413">Isomerase</keyword>
<feature type="binding site" evidence="13">
    <location>
        <position position="170"/>
    </location>
    <ligand>
        <name>substrate</name>
    </ligand>
</feature>
<evidence type="ECO:0000256" key="6">
    <source>
        <dbReference type="ARBA" id="ARBA00011940"/>
    </source>
</evidence>
<evidence type="ECO:0000256" key="9">
    <source>
        <dbReference type="ARBA" id="ARBA00022490"/>
    </source>
</evidence>
<name>A0A2T5J305_9GAMM</name>
<evidence type="ECO:0000256" key="3">
    <source>
        <dbReference type="ARBA" id="ARBA00004939"/>
    </source>
</evidence>
<evidence type="ECO:0000256" key="13">
    <source>
        <dbReference type="HAMAP-Rule" id="MF_00147"/>
    </source>
</evidence>
<dbReference type="InterPro" id="IPR013785">
    <property type="entry name" value="Aldolase_TIM"/>
</dbReference>
<gene>
    <name evidence="13" type="primary">tpiA</name>
    <name evidence="15" type="ORF">C8N29_10176</name>
</gene>
<dbReference type="InterPro" id="IPR020861">
    <property type="entry name" value="Triosephosphate_isomerase_AS"/>
</dbReference>